<protein>
    <recommendedName>
        <fullName evidence="4">Transmembrane protein</fullName>
    </recommendedName>
</protein>
<dbReference type="AlphaFoldDB" id="U6MGX3"/>
<evidence type="ECO:0000313" key="2">
    <source>
        <dbReference type="EMBL" id="CDJ61699.1"/>
    </source>
</evidence>
<dbReference type="EMBL" id="HG722189">
    <property type="protein sequence ID" value="CDJ61699.1"/>
    <property type="molecule type" value="Genomic_DNA"/>
</dbReference>
<dbReference type="VEuPathDB" id="ToxoDB:EMWEY_00043960"/>
<organism evidence="2 3">
    <name type="scientific">Eimeria maxima</name>
    <name type="common">Coccidian parasite</name>
    <dbReference type="NCBI Taxonomy" id="5804"/>
    <lineage>
        <taxon>Eukaryota</taxon>
        <taxon>Sar</taxon>
        <taxon>Alveolata</taxon>
        <taxon>Apicomplexa</taxon>
        <taxon>Conoidasida</taxon>
        <taxon>Coccidia</taxon>
        <taxon>Eucoccidiorida</taxon>
        <taxon>Eimeriorina</taxon>
        <taxon>Eimeriidae</taxon>
        <taxon>Eimeria</taxon>
    </lineage>
</organism>
<dbReference type="RefSeq" id="XP_013338349.1">
    <property type="nucleotide sequence ID" value="XM_013482895.1"/>
</dbReference>
<evidence type="ECO:0000256" key="1">
    <source>
        <dbReference type="SAM" id="Phobius"/>
    </source>
</evidence>
<keyword evidence="1" id="KW-1133">Transmembrane helix</keyword>
<sequence>MKVHHRSVSCRQLSWRTQVLLIIVASLPAFSYSDQRAFRRSNKQDPILAPDQASYFSGEFDAGVEATPPADHILSSEYGFVEIFKKLFGGKAEEEDEAPTTSEQRRSSWHEEERHAEFAFCSDVGFRGLHPDEGGEEAACWSRCGRVCEGAMFLAEDALPEWRLVPVATRTKPCKTPAKKSAVQILCKAIKKPTHYDISSAVKQETTFDVEAQQQEQMQQLSRQQMLPPYQSSSAPAFAATPAGFTEDAHMVPQTFAAAAYGRGRSAFPQWALYLILTGIALACALLLCCCLCFCRR</sequence>
<name>U6MGX3_EIMMA</name>
<accession>U6MGX3</accession>
<gene>
    <name evidence="2" type="ORF">EMWEY_00043960</name>
</gene>
<dbReference type="GeneID" id="25338382"/>
<keyword evidence="1" id="KW-0812">Transmembrane</keyword>
<evidence type="ECO:0008006" key="4">
    <source>
        <dbReference type="Google" id="ProtNLM"/>
    </source>
</evidence>
<feature type="transmembrane region" description="Helical" evidence="1">
    <location>
        <begin position="271"/>
        <end position="295"/>
    </location>
</feature>
<keyword evidence="3" id="KW-1185">Reference proteome</keyword>
<reference evidence="2" key="2">
    <citation type="submission" date="2013-10" db="EMBL/GenBank/DDBJ databases">
        <authorList>
            <person name="Aslett M."/>
        </authorList>
    </citation>
    <scope>NUCLEOTIDE SEQUENCE [LARGE SCALE GENOMIC DNA]</scope>
    <source>
        <strain evidence="2">Weybridge</strain>
    </source>
</reference>
<keyword evidence="1" id="KW-0472">Membrane</keyword>
<dbReference type="Proteomes" id="UP000030763">
    <property type="component" value="Unassembled WGS sequence"/>
</dbReference>
<dbReference type="OrthoDB" id="346295at2759"/>
<dbReference type="OMA" id="PTHYDIS"/>
<proteinExistence type="predicted"/>
<evidence type="ECO:0000313" key="3">
    <source>
        <dbReference type="Proteomes" id="UP000030763"/>
    </source>
</evidence>
<reference evidence="2" key="1">
    <citation type="submission" date="2013-10" db="EMBL/GenBank/DDBJ databases">
        <title>Genomic analysis of the causative agents of coccidiosis in chickens.</title>
        <authorList>
            <person name="Reid A.J."/>
            <person name="Blake D."/>
            <person name="Billington K."/>
            <person name="Browne H."/>
            <person name="Dunn M."/>
            <person name="Hung S."/>
            <person name="Kawahara F."/>
            <person name="Miranda-Saavedra D."/>
            <person name="Mourier T."/>
            <person name="Nagra H."/>
            <person name="Otto T.D."/>
            <person name="Rawlings N."/>
            <person name="Sanchez A."/>
            <person name="Sanders M."/>
            <person name="Subramaniam C."/>
            <person name="Tay Y."/>
            <person name="Dear P."/>
            <person name="Doerig C."/>
            <person name="Gruber A."/>
            <person name="Parkinson J."/>
            <person name="Shirley M."/>
            <person name="Wan K.L."/>
            <person name="Berriman M."/>
            <person name="Tomley F."/>
            <person name="Pain A."/>
        </authorList>
    </citation>
    <scope>NUCLEOTIDE SEQUENCE [LARGE SCALE GENOMIC DNA]</scope>
    <source>
        <strain evidence="2">Weybridge</strain>
    </source>
</reference>